<dbReference type="HOGENOM" id="CLU_1663297_0_0_1"/>
<dbReference type="AlphaFoldDB" id="A0A0D9W3J6"/>
<evidence type="ECO:0000256" key="1">
    <source>
        <dbReference type="SAM" id="MobiDB-lite"/>
    </source>
</evidence>
<reference evidence="2" key="3">
    <citation type="submission" date="2015-04" db="UniProtKB">
        <authorList>
            <consortium name="EnsemblPlants"/>
        </authorList>
    </citation>
    <scope>IDENTIFICATION</scope>
</reference>
<protein>
    <submittedName>
        <fullName evidence="2">Uncharacterized protein</fullName>
    </submittedName>
</protein>
<evidence type="ECO:0000313" key="3">
    <source>
        <dbReference type="Proteomes" id="UP000032180"/>
    </source>
</evidence>
<reference evidence="3" key="2">
    <citation type="submission" date="2013-12" db="EMBL/GenBank/DDBJ databases">
        <authorList>
            <person name="Yu Y."/>
            <person name="Lee S."/>
            <person name="de Baynast K."/>
            <person name="Wissotski M."/>
            <person name="Liu L."/>
            <person name="Talag J."/>
            <person name="Goicoechea J."/>
            <person name="Angelova A."/>
            <person name="Jetty R."/>
            <person name="Kudrna D."/>
            <person name="Golser W."/>
            <person name="Rivera L."/>
            <person name="Zhang J."/>
            <person name="Wing R."/>
        </authorList>
    </citation>
    <scope>NUCLEOTIDE SEQUENCE</scope>
</reference>
<accession>A0A0D9W3J6</accession>
<evidence type="ECO:0000313" key="2">
    <source>
        <dbReference type="EnsemblPlants" id="LPERR04G05310.1"/>
    </source>
</evidence>
<organism evidence="2 3">
    <name type="scientific">Leersia perrieri</name>
    <dbReference type="NCBI Taxonomy" id="77586"/>
    <lineage>
        <taxon>Eukaryota</taxon>
        <taxon>Viridiplantae</taxon>
        <taxon>Streptophyta</taxon>
        <taxon>Embryophyta</taxon>
        <taxon>Tracheophyta</taxon>
        <taxon>Spermatophyta</taxon>
        <taxon>Magnoliopsida</taxon>
        <taxon>Liliopsida</taxon>
        <taxon>Poales</taxon>
        <taxon>Poaceae</taxon>
        <taxon>BOP clade</taxon>
        <taxon>Oryzoideae</taxon>
        <taxon>Oryzeae</taxon>
        <taxon>Oryzinae</taxon>
        <taxon>Leersia</taxon>
    </lineage>
</organism>
<feature type="compositionally biased region" description="Low complexity" evidence="1">
    <location>
        <begin position="48"/>
        <end position="58"/>
    </location>
</feature>
<name>A0A0D9W3J6_9ORYZ</name>
<reference evidence="2 3" key="1">
    <citation type="submission" date="2012-08" db="EMBL/GenBank/DDBJ databases">
        <title>Oryza genome evolution.</title>
        <authorList>
            <person name="Wing R.A."/>
        </authorList>
    </citation>
    <scope>NUCLEOTIDE SEQUENCE</scope>
</reference>
<keyword evidence="3" id="KW-1185">Reference proteome</keyword>
<dbReference type="EnsemblPlants" id="LPERR04G05310.1">
    <property type="protein sequence ID" value="LPERR04G05310.1"/>
    <property type="gene ID" value="LPERR04G05310"/>
</dbReference>
<proteinExistence type="predicted"/>
<dbReference type="Gramene" id="LPERR04G05310.1">
    <property type="protein sequence ID" value="LPERR04G05310.1"/>
    <property type="gene ID" value="LPERR04G05310"/>
</dbReference>
<sequence>MSFFAGHHLQLIGLRVPFDLLIVRVHLQSARLRLVSCSTSIFKSSECTSSTSRVSSPTRGAKEGCQYPGKDETEGTNLCAFYVAESIMSHGQSIYSALSDLEYRRDWVAEEDKHKTIQEALAGFLNDEVLDPKGEHYYDGRLEPASVNYNIDLDDPNFD</sequence>
<dbReference type="Proteomes" id="UP000032180">
    <property type="component" value="Chromosome 4"/>
</dbReference>
<feature type="region of interest" description="Disordered" evidence="1">
    <location>
        <begin position="48"/>
        <end position="68"/>
    </location>
</feature>